<name>A0A3M7Q1N2_BRAPC</name>
<dbReference type="EMBL" id="REGN01007850">
    <property type="protein sequence ID" value="RNA05112.1"/>
    <property type="molecule type" value="Genomic_DNA"/>
</dbReference>
<dbReference type="OrthoDB" id="416454at2759"/>
<organism evidence="2 3">
    <name type="scientific">Brachionus plicatilis</name>
    <name type="common">Marine rotifer</name>
    <name type="synonym">Brachionus muelleri</name>
    <dbReference type="NCBI Taxonomy" id="10195"/>
    <lineage>
        <taxon>Eukaryota</taxon>
        <taxon>Metazoa</taxon>
        <taxon>Spiralia</taxon>
        <taxon>Gnathifera</taxon>
        <taxon>Rotifera</taxon>
        <taxon>Eurotatoria</taxon>
        <taxon>Monogononta</taxon>
        <taxon>Pseudotrocha</taxon>
        <taxon>Ploima</taxon>
        <taxon>Brachionidae</taxon>
        <taxon>Brachionus</taxon>
    </lineage>
</organism>
<comment type="caution">
    <text evidence="2">The sequence shown here is derived from an EMBL/GenBank/DDBJ whole genome shotgun (WGS) entry which is preliminary data.</text>
</comment>
<proteinExistence type="predicted"/>
<feature type="chain" id="PRO_5018300284" evidence="1">
    <location>
        <begin position="22"/>
        <end position="93"/>
    </location>
</feature>
<evidence type="ECO:0000313" key="3">
    <source>
        <dbReference type="Proteomes" id="UP000276133"/>
    </source>
</evidence>
<feature type="signal peptide" evidence="1">
    <location>
        <begin position="1"/>
        <end position="21"/>
    </location>
</feature>
<protein>
    <submittedName>
        <fullName evidence="2">Uncharacterized protein</fullName>
    </submittedName>
</protein>
<evidence type="ECO:0000256" key="1">
    <source>
        <dbReference type="SAM" id="SignalP"/>
    </source>
</evidence>
<keyword evidence="3" id="KW-1185">Reference proteome</keyword>
<sequence length="93" mass="11087">MRRQKVWVFFLDIFLIPSSLSDRVYDFKFLIDDDMLRNHFPIQAFISVEHTITRIGDSTKIYLSLQVNTIVIRKILTRTKENEKISKNQDVLL</sequence>
<dbReference type="Proteomes" id="UP000276133">
    <property type="component" value="Unassembled WGS sequence"/>
</dbReference>
<dbReference type="AlphaFoldDB" id="A0A3M7Q1N2"/>
<evidence type="ECO:0000313" key="2">
    <source>
        <dbReference type="EMBL" id="RNA05112.1"/>
    </source>
</evidence>
<gene>
    <name evidence="2" type="ORF">BpHYR1_008966</name>
</gene>
<accession>A0A3M7Q1N2</accession>
<keyword evidence="1" id="KW-0732">Signal</keyword>
<reference evidence="2 3" key="1">
    <citation type="journal article" date="2018" name="Sci. Rep.">
        <title>Genomic signatures of local adaptation to the degree of environmental predictability in rotifers.</title>
        <authorList>
            <person name="Franch-Gras L."/>
            <person name="Hahn C."/>
            <person name="Garcia-Roger E.M."/>
            <person name="Carmona M.J."/>
            <person name="Serra M."/>
            <person name="Gomez A."/>
        </authorList>
    </citation>
    <scope>NUCLEOTIDE SEQUENCE [LARGE SCALE GENOMIC DNA]</scope>
    <source>
        <strain evidence="2">HYR1</strain>
    </source>
</reference>